<gene>
    <name evidence="3" type="ORF">OG727_18150</name>
    <name evidence="2" type="ORF">Scani_75950</name>
</gene>
<feature type="chain" id="PRO_5024830754" evidence="1">
    <location>
        <begin position="28"/>
        <end position="147"/>
    </location>
</feature>
<dbReference type="EMBL" id="CP108473">
    <property type="protein sequence ID" value="WUS24033.1"/>
    <property type="molecule type" value="Genomic_DNA"/>
</dbReference>
<accession>A0A640SJC1</accession>
<evidence type="ECO:0000313" key="3">
    <source>
        <dbReference type="EMBL" id="WUS24033.1"/>
    </source>
</evidence>
<keyword evidence="5" id="KW-1185">Reference proteome</keyword>
<protein>
    <submittedName>
        <fullName evidence="2">Uncharacterized protein</fullName>
    </submittedName>
</protein>
<evidence type="ECO:0000313" key="4">
    <source>
        <dbReference type="Proteomes" id="UP000435837"/>
    </source>
</evidence>
<sequence length="147" mass="15878">MKKITGIISPIAAATLLLAGAAAPASAAPWLNKKVKCTAVDPDGREIPTLIGNAELGWNHFTGRHNIRKCDLLNIPMGSPVDKKSGANLEYWGYATNREHGTVKIVVKARYARKTDDGRYDAGSGKKIGVITAYCKGMQKCPNWVNQ</sequence>
<evidence type="ECO:0000313" key="5">
    <source>
        <dbReference type="Proteomes" id="UP001432292"/>
    </source>
</evidence>
<evidence type="ECO:0000313" key="2">
    <source>
        <dbReference type="EMBL" id="GFE11327.1"/>
    </source>
</evidence>
<reference evidence="2 4" key="1">
    <citation type="submission" date="2019-12" db="EMBL/GenBank/DDBJ databases">
        <title>Whole genome shotgun sequence of Streptomyces caniferus NBRC 15389.</title>
        <authorList>
            <person name="Ichikawa N."/>
            <person name="Kimura A."/>
            <person name="Kitahashi Y."/>
            <person name="Komaki H."/>
            <person name="Tamura T."/>
        </authorList>
    </citation>
    <scope>NUCLEOTIDE SEQUENCE [LARGE SCALE GENOMIC DNA]</scope>
    <source>
        <strain evidence="2 4">NBRC 15389</strain>
    </source>
</reference>
<proteinExistence type="predicted"/>
<reference evidence="3" key="2">
    <citation type="submission" date="2022-10" db="EMBL/GenBank/DDBJ databases">
        <title>The complete genomes of actinobacterial strains from the NBC collection.</title>
        <authorList>
            <person name="Joergensen T.S."/>
            <person name="Alvarez Arevalo M."/>
            <person name="Sterndorff E.B."/>
            <person name="Faurdal D."/>
            <person name="Vuksanovic O."/>
            <person name="Mourched A.-S."/>
            <person name="Charusanti P."/>
            <person name="Shaw S."/>
            <person name="Blin K."/>
            <person name="Weber T."/>
        </authorList>
    </citation>
    <scope>NUCLEOTIDE SEQUENCE</scope>
    <source>
        <strain evidence="3">NBC_01256</strain>
    </source>
</reference>
<name>A0A640SJC1_9ACTN</name>
<feature type="signal peptide" evidence="1">
    <location>
        <begin position="1"/>
        <end position="27"/>
    </location>
</feature>
<dbReference type="Proteomes" id="UP001432292">
    <property type="component" value="Chromosome"/>
</dbReference>
<dbReference type="GeneID" id="96637083"/>
<dbReference type="AlphaFoldDB" id="A0A640SJC1"/>
<organism evidence="2 4">
    <name type="scientific">Streptomyces caniferus</name>
    <dbReference type="NCBI Taxonomy" id="285557"/>
    <lineage>
        <taxon>Bacteria</taxon>
        <taxon>Bacillati</taxon>
        <taxon>Actinomycetota</taxon>
        <taxon>Actinomycetes</taxon>
        <taxon>Kitasatosporales</taxon>
        <taxon>Streptomycetaceae</taxon>
        <taxon>Streptomyces</taxon>
    </lineage>
</organism>
<dbReference type="RefSeq" id="WP_246296357.1">
    <property type="nucleotide sequence ID" value="NZ_BAAATH010000001.1"/>
</dbReference>
<keyword evidence="1" id="KW-0732">Signal</keyword>
<evidence type="ECO:0000256" key="1">
    <source>
        <dbReference type="SAM" id="SignalP"/>
    </source>
</evidence>
<dbReference type="Proteomes" id="UP000435837">
    <property type="component" value="Unassembled WGS sequence"/>
</dbReference>
<dbReference type="EMBL" id="BLIN01000005">
    <property type="protein sequence ID" value="GFE11327.1"/>
    <property type="molecule type" value="Genomic_DNA"/>
</dbReference>